<accession>A0A9D4B4G7</accession>
<dbReference type="EMBL" id="JAHDVG010000471">
    <property type="protein sequence ID" value="KAH1179910.1"/>
    <property type="molecule type" value="Genomic_DNA"/>
</dbReference>
<feature type="chain" id="PRO_5038757802" evidence="1">
    <location>
        <begin position="22"/>
        <end position="117"/>
    </location>
</feature>
<keyword evidence="3" id="KW-1185">Reference proteome</keyword>
<comment type="caution">
    <text evidence="2">The sequence shown here is derived from an EMBL/GenBank/DDBJ whole genome shotgun (WGS) entry which is preliminary data.</text>
</comment>
<organism evidence="2 3">
    <name type="scientific">Mauremys mutica</name>
    <name type="common">yellowpond turtle</name>
    <dbReference type="NCBI Taxonomy" id="74926"/>
    <lineage>
        <taxon>Eukaryota</taxon>
        <taxon>Metazoa</taxon>
        <taxon>Chordata</taxon>
        <taxon>Craniata</taxon>
        <taxon>Vertebrata</taxon>
        <taxon>Euteleostomi</taxon>
        <taxon>Archelosauria</taxon>
        <taxon>Testudinata</taxon>
        <taxon>Testudines</taxon>
        <taxon>Cryptodira</taxon>
        <taxon>Durocryptodira</taxon>
        <taxon>Testudinoidea</taxon>
        <taxon>Geoemydidae</taxon>
        <taxon>Geoemydinae</taxon>
        <taxon>Mauremys</taxon>
    </lineage>
</organism>
<evidence type="ECO:0000256" key="1">
    <source>
        <dbReference type="SAM" id="SignalP"/>
    </source>
</evidence>
<protein>
    <submittedName>
        <fullName evidence="2">Uncharacterized protein</fullName>
    </submittedName>
</protein>
<evidence type="ECO:0000313" key="3">
    <source>
        <dbReference type="Proteomes" id="UP000827986"/>
    </source>
</evidence>
<name>A0A9D4B4G7_9SAUR</name>
<dbReference type="Proteomes" id="UP000827986">
    <property type="component" value="Unassembled WGS sequence"/>
</dbReference>
<keyword evidence="1" id="KW-0732">Signal</keyword>
<sequence length="117" mass="13704">MFQIWITLLIEISKFKIFALALPNLSLDLDGVLCPLLNPPTTKCSVVLLDLPNKIKIYIYIYFIYRDLYISIDILYGEQRRSPSFYRYITSLWTPFLQETSPVLQQCSSERELKTTS</sequence>
<feature type="signal peptide" evidence="1">
    <location>
        <begin position="1"/>
        <end position="21"/>
    </location>
</feature>
<gene>
    <name evidence="2" type="ORF">KIL84_005960</name>
</gene>
<proteinExistence type="predicted"/>
<dbReference type="AlphaFoldDB" id="A0A9D4B4G7"/>
<reference evidence="2" key="1">
    <citation type="submission" date="2021-09" db="EMBL/GenBank/DDBJ databases">
        <title>The genome of Mauremys mutica provides insights into the evolution of semi-aquatic lifestyle.</title>
        <authorList>
            <person name="Gong S."/>
            <person name="Gao Y."/>
        </authorList>
    </citation>
    <scope>NUCLEOTIDE SEQUENCE</scope>
    <source>
        <strain evidence="2">MM-2020</strain>
        <tissue evidence="2">Muscle</tissue>
    </source>
</reference>
<evidence type="ECO:0000313" key="2">
    <source>
        <dbReference type="EMBL" id="KAH1179910.1"/>
    </source>
</evidence>